<evidence type="ECO:0000256" key="3">
    <source>
        <dbReference type="ARBA" id="ARBA00012937"/>
    </source>
</evidence>
<dbReference type="Gene3D" id="3.10.20.70">
    <property type="entry name" value="Glutamine synthetase, N-terminal domain"/>
    <property type="match status" value="1"/>
</dbReference>
<dbReference type="PROSITE" id="PS51987">
    <property type="entry name" value="GS_CATALYTIC"/>
    <property type="match status" value="1"/>
</dbReference>
<evidence type="ECO:0000256" key="5">
    <source>
        <dbReference type="ARBA" id="ARBA00022598"/>
    </source>
</evidence>
<dbReference type="PANTHER" id="PTHR20852:SF57">
    <property type="entry name" value="GLUTAMINE SYNTHETASE 2 CYTOPLASMIC"/>
    <property type="match status" value="1"/>
</dbReference>
<evidence type="ECO:0000256" key="6">
    <source>
        <dbReference type="ARBA" id="ARBA00022741"/>
    </source>
</evidence>
<feature type="region of interest" description="Disordered" evidence="10">
    <location>
        <begin position="353"/>
        <end position="374"/>
    </location>
</feature>
<keyword evidence="13" id="KW-1185">Reference proteome</keyword>
<keyword evidence="5" id="KW-0436">Ligase</keyword>
<dbReference type="InterPro" id="IPR050292">
    <property type="entry name" value="Glutamine_Synthetase"/>
</dbReference>
<feature type="compositionally biased region" description="Polar residues" evidence="10">
    <location>
        <begin position="363"/>
        <end position="374"/>
    </location>
</feature>
<dbReference type="SUPFAM" id="SSF55931">
    <property type="entry name" value="Glutamine synthetase/guanido kinase"/>
    <property type="match status" value="1"/>
</dbReference>
<dbReference type="Gene3D" id="3.30.590.10">
    <property type="entry name" value="Glutamine synthetase/guanido kinase, catalytic domain"/>
    <property type="match status" value="1"/>
</dbReference>
<evidence type="ECO:0000256" key="1">
    <source>
        <dbReference type="ARBA" id="ARBA00004496"/>
    </source>
</evidence>
<gene>
    <name evidence="12" type="ORF">ONB1V03_LOCUS9553</name>
</gene>
<feature type="compositionally biased region" description="Basic and acidic residues" evidence="10">
    <location>
        <begin position="493"/>
        <end position="504"/>
    </location>
</feature>
<dbReference type="SMART" id="SM01230">
    <property type="entry name" value="Gln-synt_C"/>
    <property type="match status" value="1"/>
</dbReference>
<comment type="subcellular location">
    <subcellularLocation>
        <location evidence="1">Cytoplasm</location>
    </subcellularLocation>
</comment>
<evidence type="ECO:0000256" key="4">
    <source>
        <dbReference type="ARBA" id="ARBA00022490"/>
    </source>
</evidence>
<evidence type="ECO:0000313" key="13">
    <source>
        <dbReference type="Proteomes" id="UP000728032"/>
    </source>
</evidence>
<proteinExistence type="inferred from homology"/>
<reference evidence="12" key="1">
    <citation type="submission" date="2020-11" db="EMBL/GenBank/DDBJ databases">
        <authorList>
            <person name="Tran Van P."/>
        </authorList>
    </citation>
    <scope>NUCLEOTIDE SEQUENCE</scope>
</reference>
<feature type="domain" description="GS catalytic" evidence="11">
    <location>
        <begin position="100"/>
        <end position="462"/>
    </location>
</feature>
<dbReference type="GO" id="GO:0004356">
    <property type="term" value="F:glutamine synthetase activity"/>
    <property type="evidence" value="ECO:0007669"/>
    <property type="project" value="UniProtKB-EC"/>
</dbReference>
<evidence type="ECO:0000256" key="9">
    <source>
        <dbReference type="RuleBase" id="RU000384"/>
    </source>
</evidence>
<feature type="non-terminal residue" evidence="12">
    <location>
        <position position="504"/>
    </location>
</feature>
<evidence type="ECO:0000256" key="10">
    <source>
        <dbReference type="SAM" id="MobiDB-lite"/>
    </source>
</evidence>
<feature type="compositionally biased region" description="Polar residues" evidence="10">
    <location>
        <begin position="405"/>
        <end position="420"/>
    </location>
</feature>
<keyword evidence="7" id="KW-0067">ATP-binding</keyword>
<evidence type="ECO:0000313" key="12">
    <source>
        <dbReference type="EMBL" id="CAD7652895.1"/>
    </source>
</evidence>
<dbReference type="InterPro" id="IPR014746">
    <property type="entry name" value="Gln_synth/guanido_kin_cat_dom"/>
</dbReference>
<dbReference type="OrthoDB" id="1936100at2759"/>
<protein>
    <recommendedName>
        <fullName evidence="3">glutamine synthetase</fullName>
        <ecNumber evidence="3">6.3.1.2</ecNumber>
    </recommendedName>
</protein>
<dbReference type="GO" id="GO:0005524">
    <property type="term" value="F:ATP binding"/>
    <property type="evidence" value="ECO:0007669"/>
    <property type="project" value="UniProtKB-KW"/>
</dbReference>
<dbReference type="GO" id="GO:0006542">
    <property type="term" value="P:glutamine biosynthetic process"/>
    <property type="evidence" value="ECO:0007669"/>
    <property type="project" value="InterPro"/>
</dbReference>
<evidence type="ECO:0000256" key="2">
    <source>
        <dbReference type="ARBA" id="ARBA00009897"/>
    </source>
</evidence>
<dbReference type="InterPro" id="IPR008146">
    <property type="entry name" value="Gln_synth_cat_dom"/>
</dbReference>
<comment type="similarity">
    <text evidence="2 8 9">Belongs to the glutamine synthetase family.</text>
</comment>
<dbReference type="FunFam" id="3.30.590.10:FF:000011">
    <property type="entry name" value="Glutamine synthetase"/>
    <property type="match status" value="1"/>
</dbReference>
<dbReference type="InterPro" id="IPR036651">
    <property type="entry name" value="Gln_synt_N_sf"/>
</dbReference>
<keyword evidence="6" id="KW-0547">Nucleotide-binding</keyword>
<dbReference type="Pfam" id="PF00120">
    <property type="entry name" value="Gln-synt_C"/>
    <property type="match status" value="1"/>
</dbReference>
<feature type="region of interest" description="Disordered" evidence="10">
    <location>
        <begin position="404"/>
        <end position="432"/>
    </location>
</feature>
<evidence type="ECO:0000259" key="11">
    <source>
        <dbReference type="PROSITE" id="PS51987"/>
    </source>
</evidence>
<feature type="compositionally biased region" description="Low complexity" evidence="10">
    <location>
        <begin position="456"/>
        <end position="468"/>
    </location>
</feature>
<dbReference type="EC" id="6.3.1.2" evidence="3"/>
<sequence length="504" mass="54934">MAKYMALEQPRDKILVAYVYLCQGGDGLAHLSSKSKVVNFVPESASQLPIWDMAIPVGTKLVEIFIRPVQLYADPFRGGNNKLVLCELLTADMKPLSNNYRYSCNEAMELARDQHPWFGVEQEYYLMDSKTNWPLGWPKNGYPEPLASPHAFHYGAVGANNQYGRDVMEAHLRACLYAGINICGENAEGQPSQWEYQVGPCEGIKLGDDLIMSRYILHRVAEDLHIGVSIDPKPVPGWLANGAHTNFSTEAMRAEGGLVEIRAAMEKLSKTHDKHMKVYDPLGGKDNARRLTGFWSSKADEFTWGEADKAASVRIPMPVVKAGKGYFEDRRPASNCDPYAVTEALVRTLNRLSADSSPKHASIESSDSLSPRDTGSAASMSWFTDIAGKAEQMLNAMDKSAAQVLHTSASGSQTSSPAGSTSGGHRRHDYYATDGHNVNAEDMSETYSLSTHSIKTISSSGSLSTTTGNGNGGQSSSRGHTRTSSFESIGSRESSKSSKASNER</sequence>
<evidence type="ECO:0000256" key="8">
    <source>
        <dbReference type="PROSITE-ProRule" id="PRU01331"/>
    </source>
</evidence>
<evidence type="ECO:0000256" key="7">
    <source>
        <dbReference type="ARBA" id="ARBA00022840"/>
    </source>
</evidence>
<accession>A0A7R9QPZ6</accession>
<organism evidence="12">
    <name type="scientific">Oppiella nova</name>
    <dbReference type="NCBI Taxonomy" id="334625"/>
    <lineage>
        <taxon>Eukaryota</taxon>
        <taxon>Metazoa</taxon>
        <taxon>Ecdysozoa</taxon>
        <taxon>Arthropoda</taxon>
        <taxon>Chelicerata</taxon>
        <taxon>Arachnida</taxon>
        <taxon>Acari</taxon>
        <taxon>Acariformes</taxon>
        <taxon>Sarcoptiformes</taxon>
        <taxon>Oribatida</taxon>
        <taxon>Brachypylina</taxon>
        <taxon>Oppioidea</taxon>
        <taxon>Oppiidae</taxon>
        <taxon>Oppiella</taxon>
    </lineage>
</organism>
<feature type="region of interest" description="Disordered" evidence="10">
    <location>
        <begin position="456"/>
        <end position="504"/>
    </location>
</feature>
<dbReference type="AlphaFoldDB" id="A0A7R9QPZ6"/>
<dbReference type="EMBL" id="CAJPVJ010006038">
    <property type="protein sequence ID" value="CAG2170082.1"/>
    <property type="molecule type" value="Genomic_DNA"/>
</dbReference>
<dbReference type="EMBL" id="OC920863">
    <property type="protein sequence ID" value="CAD7652895.1"/>
    <property type="molecule type" value="Genomic_DNA"/>
</dbReference>
<name>A0A7R9QPZ6_9ACAR</name>
<dbReference type="GO" id="GO:0005737">
    <property type="term" value="C:cytoplasm"/>
    <property type="evidence" value="ECO:0007669"/>
    <property type="project" value="UniProtKB-SubCell"/>
</dbReference>
<dbReference type="PANTHER" id="PTHR20852">
    <property type="entry name" value="GLUTAMINE SYNTHETASE"/>
    <property type="match status" value="1"/>
</dbReference>
<keyword evidence="4" id="KW-0963">Cytoplasm</keyword>
<dbReference type="Proteomes" id="UP000728032">
    <property type="component" value="Unassembled WGS sequence"/>
</dbReference>